<keyword evidence="1" id="KW-1133">Transmembrane helix</keyword>
<feature type="transmembrane region" description="Helical" evidence="1">
    <location>
        <begin position="69"/>
        <end position="90"/>
    </location>
</feature>
<keyword evidence="3" id="KW-1185">Reference proteome</keyword>
<name>A0A1E4SC66_9ASCO</name>
<protein>
    <submittedName>
        <fullName evidence="2">Uncharacterized protein</fullName>
    </submittedName>
</protein>
<organism evidence="2 3">
    <name type="scientific">Suhomyces tanzawaensis NRRL Y-17324</name>
    <dbReference type="NCBI Taxonomy" id="984487"/>
    <lineage>
        <taxon>Eukaryota</taxon>
        <taxon>Fungi</taxon>
        <taxon>Dikarya</taxon>
        <taxon>Ascomycota</taxon>
        <taxon>Saccharomycotina</taxon>
        <taxon>Pichiomycetes</taxon>
        <taxon>Debaryomycetaceae</taxon>
        <taxon>Suhomyces</taxon>
    </lineage>
</organism>
<evidence type="ECO:0000256" key="1">
    <source>
        <dbReference type="SAM" id="Phobius"/>
    </source>
</evidence>
<reference evidence="3" key="1">
    <citation type="submission" date="2016-05" db="EMBL/GenBank/DDBJ databases">
        <title>Comparative genomics of biotechnologically important yeasts.</title>
        <authorList>
            <consortium name="DOE Joint Genome Institute"/>
            <person name="Riley R."/>
            <person name="Haridas S."/>
            <person name="Wolfe K.H."/>
            <person name="Lopes M.R."/>
            <person name="Hittinger C.T."/>
            <person name="Goker M."/>
            <person name="Salamov A."/>
            <person name="Wisecaver J."/>
            <person name="Long T.M."/>
            <person name="Aerts A.L."/>
            <person name="Barry K."/>
            <person name="Choi C."/>
            <person name="Clum A."/>
            <person name="Coughlan A.Y."/>
            <person name="Deshpande S."/>
            <person name="Douglass A.P."/>
            <person name="Hanson S.J."/>
            <person name="Klenk H.-P."/>
            <person name="Labutti K."/>
            <person name="Lapidus A."/>
            <person name="Lindquist E."/>
            <person name="Lipzen A."/>
            <person name="Meier-Kolthoff J.P."/>
            <person name="Ohm R.A."/>
            <person name="Otillar R.P."/>
            <person name="Pangilinan J."/>
            <person name="Peng Y."/>
            <person name="Rokas A."/>
            <person name="Rosa C.A."/>
            <person name="Scheuner C."/>
            <person name="Sibirny A.A."/>
            <person name="Slot J.C."/>
            <person name="Stielow J.B."/>
            <person name="Sun H."/>
            <person name="Kurtzman C.P."/>
            <person name="Blackwell M."/>
            <person name="Grigoriev I.V."/>
            <person name="Jeffries T.W."/>
        </authorList>
    </citation>
    <scope>NUCLEOTIDE SEQUENCE [LARGE SCALE GENOMIC DNA]</scope>
    <source>
        <strain evidence="3">NRRL Y-17324</strain>
    </source>
</reference>
<dbReference type="EMBL" id="KV453916">
    <property type="protein sequence ID" value="ODV77101.1"/>
    <property type="molecule type" value="Genomic_DNA"/>
</dbReference>
<keyword evidence="1" id="KW-0812">Transmembrane</keyword>
<dbReference type="RefSeq" id="XP_020062223.1">
    <property type="nucleotide sequence ID" value="XM_020208466.1"/>
</dbReference>
<keyword evidence="1" id="KW-0472">Membrane</keyword>
<dbReference type="Proteomes" id="UP000094285">
    <property type="component" value="Unassembled WGS sequence"/>
</dbReference>
<dbReference type="GeneID" id="30982603"/>
<evidence type="ECO:0000313" key="3">
    <source>
        <dbReference type="Proteomes" id="UP000094285"/>
    </source>
</evidence>
<evidence type="ECO:0000313" key="2">
    <source>
        <dbReference type="EMBL" id="ODV77101.1"/>
    </source>
</evidence>
<accession>A0A1E4SC66</accession>
<proteinExistence type="predicted"/>
<gene>
    <name evidence="2" type="ORF">CANTADRAFT_326433</name>
</gene>
<dbReference type="AlphaFoldDB" id="A0A1E4SC66"/>
<sequence length="92" mass="10027">MHGNKIAVGTPIVMSKHCTGEPNALHAHIICSLYLAGEAPGVPQHRSSMRRSSPFWNPGLAQMQRVHRASALCIVCPVQLLLVVLFALHYCS</sequence>